<accession>A0A3A8PL75</accession>
<organism evidence="2 3">
    <name type="scientific">Corallococcus aberystwythensis</name>
    <dbReference type="NCBI Taxonomy" id="2316722"/>
    <lineage>
        <taxon>Bacteria</taxon>
        <taxon>Pseudomonadati</taxon>
        <taxon>Myxococcota</taxon>
        <taxon>Myxococcia</taxon>
        <taxon>Myxococcales</taxon>
        <taxon>Cystobacterineae</taxon>
        <taxon>Myxococcaceae</taxon>
        <taxon>Corallococcus</taxon>
    </lineage>
</organism>
<dbReference type="AlphaFoldDB" id="A0A3A8PL75"/>
<feature type="region of interest" description="Disordered" evidence="1">
    <location>
        <begin position="17"/>
        <end position="61"/>
    </location>
</feature>
<dbReference type="Proteomes" id="UP000267003">
    <property type="component" value="Unassembled WGS sequence"/>
</dbReference>
<evidence type="ECO:0000313" key="2">
    <source>
        <dbReference type="EMBL" id="RKH57133.1"/>
    </source>
</evidence>
<protein>
    <submittedName>
        <fullName evidence="2">Uncharacterized protein</fullName>
    </submittedName>
</protein>
<name>A0A3A8PL75_9BACT</name>
<comment type="caution">
    <text evidence="2">The sequence shown here is derived from an EMBL/GenBank/DDBJ whole genome shotgun (WGS) entry which is preliminary data.</text>
</comment>
<proteinExistence type="predicted"/>
<keyword evidence="3" id="KW-1185">Reference proteome</keyword>
<evidence type="ECO:0000313" key="3">
    <source>
        <dbReference type="Proteomes" id="UP000267003"/>
    </source>
</evidence>
<evidence type="ECO:0000256" key="1">
    <source>
        <dbReference type="SAM" id="MobiDB-lite"/>
    </source>
</evidence>
<dbReference type="EMBL" id="RAWK01000251">
    <property type="protein sequence ID" value="RKH57133.1"/>
    <property type="molecule type" value="Genomic_DNA"/>
</dbReference>
<reference evidence="3" key="1">
    <citation type="submission" date="2018-09" db="EMBL/GenBank/DDBJ databases">
        <authorList>
            <person name="Livingstone P.G."/>
            <person name="Whitworth D.E."/>
        </authorList>
    </citation>
    <scope>NUCLEOTIDE SEQUENCE [LARGE SCALE GENOMIC DNA]</scope>
    <source>
        <strain evidence="3">AB050A</strain>
    </source>
</reference>
<sequence>MARPPLEAVRYACPRRLPPHLPQANTSSAKLLLEQPGPSTRGVRSWVRGRMASPPTAGRYG</sequence>
<gene>
    <name evidence="2" type="ORF">D7W81_32035</name>
</gene>